<reference evidence="1" key="1">
    <citation type="submission" date="2022-06" db="EMBL/GenBank/DDBJ databases">
        <title>Genome Sequence of Candolleomyces eurysporus.</title>
        <authorList>
            <person name="Buettner E."/>
        </authorList>
    </citation>
    <scope>NUCLEOTIDE SEQUENCE</scope>
    <source>
        <strain evidence="1">VTCC 930004</strain>
    </source>
</reference>
<name>A0A9W8IP69_9AGAR</name>
<gene>
    <name evidence="1" type="ORF">H1R20_g16607</name>
</gene>
<protein>
    <submittedName>
        <fullName evidence="1">Uncharacterized protein</fullName>
    </submittedName>
</protein>
<evidence type="ECO:0000313" key="2">
    <source>
        <dbReference type="Proteomes" id="UP001140091"/>
    </source>
</evidence>
<dbReference type="EMBL" id="JANBPK010001904">
    <property type="protein sequence ID" value="KAJ2920487.1"/>
    <property type="molecule type" value="Genomic_DNA"/>
</dbReference>
<proteinExistence type="predicted"/>
<keyword evidence="2" id="KW-1185">Reference proteome</keyword>
<feature type="non-terminal residue" evidence="1">
    <location>
        <position position="1"/>
    </location>
</feature>
<comment type="caution">
    <text evidence="1">The sequence shown here is derived from an EMBL/GenBank/DDBJ whole genome shotgun (WGS) entry which is preliminary data.</text>
</comment>
<evidence type="ECO:0000313" key="1">
    <source>
        <dbReference type="EMBL" id="KAJ2920487.1"/>
    </source>
</evidence>
<dbReference type="AlphaFoldDB" id="A0A9W8IP69"/>
<accession>A0A9W8IP69</accession>
<dbReference type="Proteomes" id="UP001140091">
    <property type="component" value="Unassembled WGS sequence"/>
</dbReference>
<dbReference type="OrthoDB" id="3080111at2759"/>
<sequence length="236" mass="26767">MYGRICSILKGFAILNGRKFLRQLRCHGIYWASPSLLPALFPAFCCGAYSGRLELHVRNNQEALSALTVFLCAAGYNVGHTYDGARKVEAFASEDLEYPHFGHTVKRILRFAARFNGVLKEIIVFVSKSRVSGFLSIPEYPTTLFMIYVININVLYLYLTGNCQGLINLPFPQPPSLVIPTFVHLLSPFFDLKSGLVDWPEYLFHLCNMLFPFQDVNHQGVYITHDMFLSDSKSCH</sequence>
<organism evidence="1 2">
    <name type="scientific">Candolleomyces eurysporus</name>
    <dbReference type="NCBI Taxonomy" id="2828524"/>
    <lineage>
        <taxon>Eukaryota</taxon>
        <taxon>Fungi</taxon>
        <taxon>Dikarya</taxon>
        <taxon>Basidiomycota</taxon>
        <taxon>Agaricomycotina</taxon>
        <taxon>Agaricomycetes</taxon>
        <taxon>Agaricomycetidae</taxon>
        <taxon>Agaricales</taxon>
        <taxon>Agaricineae</taxon>
        <taxon>Psathyrellaceae</taxon>
        <taxon>Candolleomyces</taxon>
    </lineage>
</organism>